<dbReference type="KEGG" id="schf:IPT68_12850"/>
<evidence type="ECO:0000313" key="2">
    <source>
        <dbReference type="EMBL" id="QOV46696.1"/>
    </source>
</evidence>
<dbReference type="AlphaFoldDB" id="A0A7M2TD82"/>
<accession>A0A7M2TD82</accession>
<evidence type="ECO:0000256" key="1">
    <source>
        <dbReference type="SAM" id="MobiDB-lite"/>
    </source>
</evidence>
<feature type="region of interest" description="Disordered" evidence="1">
    <location>
        <begin position="60"/>
        <end position="83"/>
    </location>
</feature>
<proteinExistence type="predicted"/>
<protein>
    <submittedName>
        <fullName evidence="2">Uncharacterized protein</fullName>
    </submittedName>
</protein>
<dbReference type="Proteomes" id="UP000594008">
    <property type="component" value="Chromosome"/>
</dbReference>
<reference evidence="2 3" key="1">
    <citation type="submission" date="2020-10" db="EMBL/GenBank/DDBJ databases">
        <title>Streptomyces chromofuscus complate genome analysis.</title>
        <authorList>
            <person name="Anwar N."/>
        </authorList>
    </citation>
    <scope>NUCLEOTIDE SEQUENCE [LARGE SCALE GENOMIC DNA]</scope>
    <source>
        <strain evidence="2 3">DSM 40273</strain>
    </source>
</reference>
<dbReference type="EMBL" id="CP063374">
    <property type="protein sequence ID" value="QOV46696.1"/>
    <property type="molecule type" value="Genomic_DNA"/>
</dbReference>
<organism evidence="2 3">
    <name type="scientific">Streptomyces chromofuscus</name>
    <dbReference type="NCBI Taxonomy" id="42881"/>
    <lineage>
        <taxon>Bacteria</taxon>
        <taxon>Bacillati</taxon>
        <taxon>Actinomycetota</taxon>
        <taxon>Actinomycetes</taxon>
        <taxon>Kitasatosporales</taxon>
        <taxon>Streptomycetaceae</taxon>
        <taxon>Streptomyces</taxon>
    </lineage>
</organism>
<keyword evidence="3" id="KW-1185">Reference proteome</keyword>
<evidence type="ECO:0000313" key="3">
    <source>
        <dbReference type="Proteomes" id="UP000594008"/>
    </source>
</evidence>
<gene>
    <name evidence="2" type="ORF">IPT68_12850</name>
</gene>
<name>A0A7M2TD82_STRCW</name>
<sequence length="83" mass="9837">MPMERTMPCYTCGTDEPHRQVKDDRERNVIRELKGLGPRAYVDEYWICVTTERDCRNIRTGHSWRPLHPPRKMPPETEPSEPS</sequence>